<dbReference type="OMA" id="YRINYFL"/>
<reference evidence="3" key="2">
    <citation type="journal article" date="2013" name="Nat. Genet.">
        <title>The draft genomes of soft-shell turtle and green sea turtle yield insights into the development and evolution of the turtle-specific body plan.</title>
        <authorList>
            <person name="Wang Z."/>
            <person name="Pascual-Anaya J."/>
            <person name="Zadissa A."/>
            <person name="Li W."/>
            <person name="Niimura Y."/>
            <person name="Huang Z."/>
            <person name="Li C."/>
            <person name="White S."/>
            <person name="Xiong Z."/>
            <person name="Fang D."/>
            <person name="Wang B."/>
            <person name="Ming Y."/>
            <person name="Chen Y."/>
            <person name="Zheng Y."/>
            <person name="Kuraku S."/>
            <person name="Pignatelli M."/>
            <person name="Herrero J."/>
            <person name="Beal K."/>
            <person name="Nozawa M."/>
            <person name="Li Q."/>
            <person name="Wang J."/>
            <person name="Zhang H."/>
            <person name="Yu L."/>
            <person name="Shigenobu S."/>
            <person name="Wang J."/>
            <person name="Liu J."/>
            <person name="Flicek P."/>
            <person name="Searle S."/>
            <person name="Wang J."/>
            <person name="Kuratani S."/>
            <person name="Yin Y."/>
            <person name="Aken B."/>
            <person name="Zhang G."/>
            <person name="Irie N."/>
        </authorList>
    </citation>
    <scope>NUCLEOTIDE SEQUENCE [LARGE SCALE GENOMIC DNA]</scope>
    <source>
        <strain evidence="3">Daiwa-1</strain>
    </source>
</reference>
<dbReference type="eggNOG" id="ENOG502QPQD">
    <property type="taxonomic scope" value="Eukaryota"/>
</dbReference>
<organism evidence="2 3">
    <name type="scientific">Pelodiscus sinensis</name>
    <name type="common">Chinese softshell turtle</name>
    <name type="synonym">Trionyx sinensis</name>
    <dbReference type="NCBI Taxonomy" id="13735"/>
    <lineage>
        <taxon>Eukaryota</taxon>
        <taxon>Metazoa</taxon>
        <taxon>Chordata</taxon>
        <taxon>Craniata</taxon>
        <taxon>Vertebrata</taxon>
        <taxon>Euteleostomi</taxon>
        <taxon>Archelosauria</taxon>
        <taxon>Testudinata</taxon>
        <taxon>Testudines</taxon>
        <taxon>Cryptodira</taxon>
        <taxon>Trionychia</taxon>
        <taxon>Trionychidae</taxon>
        <taxon>Pelodiscus</taxon>
    </lineage>
</organism>
<dbReference type="Proteomes" id="UP000007267">
    <property type="component" value="Unassembled WGS sequence"/>
</dbReference>
<dbReference type="InterPro" id="IPR008906">
    <property type="entry name" value="HATC_C_dom"/>
</dbReference>
<dbReference type="STRING" id="13735.ENSPSIP00000001709"/>
<accession>K7F0Z9</accession>
<dbReference type="GeneTree" id="ENSGT00940000154356"/>
<dbReference type="AlphaFoldDB" id="K7F0Z9"/>
<dbReference type="PANTHER" id="PTHR46289">
    <property type="entry name" value="52 KDA REPRESSOR OF THE INHIBITOR OF THE PROTEIN KINASE-LIKE PROTEIN-RELATED"/>
    <property type="match status" value="1"/>
</dbReference>
<evidence type="ECO:0000313" key="2">
    <source>
        <dbReference type="Ensembl" id="ENSPSIP00000001709.1"/>
    </source>
</evidence>
<dbReference type="HOGENOM" id="CLU_006175_0_2_1"/>
<protein>
    <recommendedName>
        <fullName evidence="1">HAT C-terminal dimerisation domain-containing protein</fullName>
    </recommendedName>
</protein>
<dbReference type="PANTHER" id="PTHR46289:SF19">
    <property type="entry name" value="ZINC FINGER MYM-TYPE CONTAINING 1"/>
    <property type="match status" value="1"/>
</dbReference>
<name>K7F0Z9_PELSI</name>
<evidence type="ECO:0000313" key="3">
    <source>
        <dbReference type="Proteomes" id="UP000007267"/>
    </source>
</evidence>
<dbReference type="EMBL" id="AGCU01164050">
    <property type="status" value="NOT_ANNOTATED_CDS"/>
    <property type="molecule type" value="Genomic_DNA"/>
</dbReference>
<reference evidence="2" key="4">
    <citation type="submission" date="2025-09" db="UniProtKB">
        <authorList>
            <consortium name="Ensembl"/>
        </authorList>
    </citation>
    <scope>IDENTIFICATION</scope>
</reference>
<dbReference type="InterPro" id="IPR052958">
    <property type="entry name" value="IFN-induced_PKR_regulator"/>
</dbReference>
<reference evidence="3" key="1">
    <citation type="submission" date="2011-10" db="EMBL/GenBank/DDBJ databases">
        <authorList>
            <consortium name="Soft-shell Turtle Genome Consortium"/>
        </authorList>
    </citation>
    <scope>NUCLEOTIDE SEQUENCE [LARGE SCALE GENOMIC DNA]</scope>
    <source>
        <strain evidence="3">Daiwa-1</strain>
    </source>
</reference>
<dbReference type="Pfam" id="PF05699">
    <property type="entry name" value="Dimer_Tnp_hAT"/>
    <property type="match status" value="1"/>
</dbReference>
<keyword evidence="3" id="KW-1185">Reference proteome</keyword>
<proteinExistence type="predicted"/>
<sequence length="220" mass="25621">MCDELNINPIFQEKHLTNKTNMFSYEGNDKPIENTEESYRINYFLIIVDSALVSMKKRFELYENHKNIFGFLPDMKSVKGMDKDTLKKHCMDLHVNLQDGDSCDIEGLDLYEELQNFCRIIPDSCITVHDCLKIICSNNMEDIYPNIYITLRILLTSPMTVASAERSFSKLKLIKNYLRSTMSQERFVGLSIISIKNDLCKEMDFKDIIEECAAKRARQL</sequence>
<evidence type="ECO:0000259" key="1">
    <source>
        <dbReference type="Pfam" id="PF05699"/>
    </source>
</evidence>
<dbReference type="GO" id="GO:0046983">
    <property type="term" value="F:protein dimerization activity"/>
    <property type="evidence" value="ECO:0007669"/>
    <property type="project" value="InterPro"/>
</dbReference>
<dbReference type="Ensembl" id="ENSPSIT00000001714.1">
    <property type="protein sequence ID" value="ENSPSIP00000001709.1"/>
    <property type="gene ID" value="ENSPSIG00000001715.1"/>
</dbReference>
<feature type="domain" description="HAT C-terminal dimerisation" evidence="1">
    <location>
        <begin position="140"/>
        <end position="199"/>
    </location>
</feature>
<reference evidence="2" key="3">
    <citation type="submission" date="2025-08" db="UniProtKB">
        <authorList>
            <consortium name="Ensembl"/>
        </authorList>
    </citation>
    <scope>IDENTIFICATION</scope>
</reference>